<keyword evidence="1" id="KW-0028">Amino-acid biosynthesis</keyword>
<protein>
    <recommendedName>
        <fullName evidence="5">Shikimate kinase</fullName>
    </recommendedName>
</protein>
<dbReference type="GO" id="GO:0008652">
    <property type="term" value="P:amino acid biosynthetic process"/>
    <property type="evidence" value="ECO:0007669"/>
    <property type="project" value="UniProtKB-KW"/>
</dbReference>
<dbReference type="PRINTS" id="PR01100">
    <property type="entry name" value="SHIKIMTKNASE"/>
</dbReference>
<dbReference type="EMBL" id="QUWK01000035">
    <property type="protein sequence ID" value="RFU93625.1"/>
    <property type="molecule type" value="Genomic_DNA"/>
</dbReference>
<accession>A0A372MCU8</accession>
<reference evidence="3 4" key="2">
    <citation type="submission" date="2018-09" db="EMBL/GenBank/DDBJ databases">
        <title>Genome of Sphaerochaeta halotolerans strain 4-11.</title>
        <authorList>
            <person name="Nazina T.N."/>
            <person name="Sokolova D.S."/>
        </authorList>
    </citation>
    <scope>NUCLEOTIDE SEQUENCE [LARGE SCALE GENOMIC DNA]</scope>
    <source>
        <strain evidence="3 4">4-11</strain>
    </source>
</reference>
<keyword evidence="4" id="KW-1185">Reference proteome</keyword>
<evidence type="ECO:0008006" key="5">
    <source>
        <dbReference type="Google" id="ProtNLM"/>
    </source>
</evidence>
<dbReference type="Proteomes" id="UP000264002">
    <property type="component" value="Unassembled WGS sequence"/>
</dbReference>
<evidence type="ECO:0000256" key="2">
    <source>
        <dbReference type="ARBA" id="ARBA00023141"/>
    </source>
</evidence>
<dbReference type="InterPro" id="IPR031322">
    <property type="entry name" value="Shikimate/glucono_kinase"/>
</dbReference>
<dbReference type="PANTHER" id="PTHR21087">
    <property type="entry name" value="SHIKIMATE KINASE"/>
    <property type="match status" value="1"/>
</dbReference>
<proteinExistence type="predicted"/>
<evidence type="ECO:0000256" key="1">
    <source>
        <dbReference type="ARBA" id="ARBA00022605"/>
    </source>
</evidence>
<dbReference type="GO" id="GO:0005829">
    <property type="term" value="C:cytosol"/>
    <property type="evidence" value="ECO:0007669"/>
    <property type="project" value="TreeGrafter"/>
</dbReference>
<dbReference type="Gene3D" id="3.40.50.300">
    <property type="entry name" value="P-loop containing nucleotide triphosphate hydrolases"/>
    <property type="match status" value="1"/>
</dbReference>
<gene>
    <name evidence="3" type="ORF">DYP60_13850</name>
</gene>
<dbReference type="GO" id="GO:0009073">
    <property type="term" value="P:aromatic amino acid family biosynthetic process"/>
    <property type="evidence" value="ECO:0007669"/>
    <property type="project" value="UniProtKB-KW"/>
</dbReference>
<dbReference type="PANTHER" id="PTHR21087:SF16">
    <property type="entry name" value="SHIKIMATE KINASE 1, CHLOROPLASTIC"/>
    <property type="match status" value="1"/>
</dbReference>
<comment type="caution">
    <text evidence="3">The sequence shown here is derived from an EMBL/GenBank/DDBJ whole genome shotgun (WGS) entry which is preliminary data.</text>
</comment>
<keyword evidence="2" id="KW-0057">Aromatic amino acid biosynthesis</keyword>
<reference evidence="4" key="1">
    <citation type="submission" date="2018-08" db="EMBL/GenBank/DDBJ databases">
        <authorList>
            <person name="Grouzdev D.S."/>
            <person name="Krutkina M.S."/>
        </authorList>
    </citation>
    <scope>NUCLEOTIDE SEQUENCE [LARGE SCALE GENOMIC DNA]</scope>
    <source>
        <strain evidence="4">4-11</strain>
    </source>
</reference>
<dbReference type="Pfam" id="PF01202">
    <property type="entry name" value="SKI"/>
    <property type="match status" value="1"/>
</dbReference>
<dbReference type="InterPro" id="IPR027417">
    <property type="entry name" value="P-loop_NTPase"/>
</dbReference>
<sequence>MIIYLVGMGCVGKTTTGRLLAEKLGFTFFDLDEEVQEFYQKPIERIQNECLTMNEFRERASVVLDQLFSRNIDCVVAGTPAGLKFAYNSVYKRHKKDKELYSIHLYDSFENVLDRLRFYDVDSNPIDEPMSPAKRKRYLRAIKADYSYFKSSYERADLQISIEHVPLHDIPELIVSELGKLQQQ</sequence>
<dbReference type="AlphaFoldDB" id="A0A372MCU8"/>
<dbReference type="GO" id="GO:0004765">
    <property type="term" value="F:shikimate kinase activity"/>
    <property type="evidence" value="ECO:0007669"/>
    <property type="project" value="TreeGrafter"/>
</dbReference>
<name>A0A372MCU8_9SPIR</name>
<evidence type="ECO:0000313" key="4">
    <source>
        <dbReference type="Proteomes" id="UP000264002"/>
    </source>
</evidence>
<evidence type="ECO:0000313" key="3">
    <source>
        <dbReference type="EMBL" id="RFU93625.1"/>
    </source>
</evidence>
<organism evidence="3 4">
    <name type="scientific">Sphaerochaeta halotolerans</name>
    <dbReference type="NCBI Taxonomy" id="2293840"/>
    <lineage>
        <taxon>Bacteria</taxon>
        <taxon>Pseudomonadati</taxon>
        <taxon>Spirochaetota</taxon>
        <taxon>Spirochaetia</taxon>
        <taxon>Spirochaetales</taxon>
        <taxon>Sphaerochaetaceae</taxon>
        <taxon>Sphaerochaeta</taxon>
    </lineage>
</organism>
<dbReference type="SUPFAM" id="SSF52540">
    <property type="entry name" value="P-loop containing nucleoside triphosphate hydrolases"/>
    <property type="match status" value="1"/>
</dbReference>
<dbReference type="RefSeq" id="WP_117331604.1">
    <property type="nucleotide sequence ID" value="NZ_QUWK01000035.1"/>
</dbReference>